<protein>
    <submittedName>
        <fullName evidence="1">Uncharacterized protein</fullName>
    </submittedName>
</protein>
<evidence type="ECO:0000313" key="1">
    <source>
        <dbReference type="EMBL" id="OMO96889.1"/>
    </source>
</evidence>
<evidence type="ECO:0000313" key="2">
    <source>
        <dbReference type="Proteomes" id="UP000187203"/>
    </source>
</evidence>
<organism evidence="1 2">
    <name type="scientific">Corchorus olitorius</name>
    <dbReference type="NCBI Taxonomy" id="93759"/>
    <lineage>
        <taxon>Eukaryota</taxon>
        <taxon>Viridiplantae</taxon>
        <taxon>Streptophyta</taxon>
        <taxon>Embryophyta</taxon>
        <taxon>Tracheophyta</taxon>
        <taxon>Spermatophyta</taxon>
        <taxon>Magnoliopsida</taxon>
        <taxon>eudicotyledons</taxon>
        <taxon>Gunneridae</taxon>
        <taxon>Pentapetalae</taxon>
        <taxon>rosids</taxon>
        <taxon>malvids</taxon>
        <taxon>Malvales</taxon>
        <taxon>Malvaceae</taxon>
        <taxon>Grewioideae</taxon>
        <taxon>Apeibeae</taxon>
        <taxon>Corchorus</taxon>
    </lineage>
</organism>
<sequence length="49" mass="5699">MADWFAKQAKADNHPFKCNGIVEKIQSKLFLTGRVAKPRRAKPTELYFF</sequence>
<dbReference type="EMBL" id="AWUE01015540">
    <property type="protein sequence ID" value="OMO96889.1"/>
    <property type="molecule type" value="Genomic_DNA"/>
</dbReference>
<keyword evidence="2" id="KW-1185">Reference proteome</keyword>
<dbReference type="OrthoDB" id="10361140at2759"/>
<accession>A0A1R3JPV3</accession>
<comment type="caution">
    <text evidence="1">The sequence shown here is derived from an EMBL/GenBank/DDBJ whole genome shotgun (WGS) entry which is preliminary data.</text>
</comment>
<dbReference type="Proteomes" id="UP000187203">
    <property type="component" value="Unassembled WGS sequence"/>
</dbReference>
<name>A0A1R3JPV3_9ROSI</name>
<reference evidence="2" key="1">
    <citation type="submission" date="2013-09" db="EMBL/GenBank/DDBJ databases">
        <title>Corchorus olitorius genome sequencing.</title>
        <authorList>
            <person name="Alam M."/>
            <person name="Haque M.S."/>
            <person name="Islam M.S."/>
            <person name="Emdad E.M."/>
            <person name="Islam M.M."/>
            <person name="Ahmed B."/>
            <person name="Halim A."/>
            <person name="Hossen Q.M.M."/>
            <person name="Hossain M.Z."/>
            <person name="Ahmed R."/>
            <person name="Khan M.M."/>
            <person name="Islam R."/>
            <person name="Rashid M.M."/>
            <person name="Khan S.A."/>
            <person name="Rahman M.S."/>
            <person name="Alam M."/>
            <person name="Yahiya A.S."/>
            <person name="Khan M.S."/>
            <person name="Azam M.S."/>
            <person name="Haque T."/>
            <person name="Lashkar M.Z.H."/>
            <person name="Akhand A.I."/>
            <person name="Morshed G."/>
            <person name="Roy S."/>
            <person name="Uddin K.S."/>
            <person name="Rabeya T."/>
            <person name="Hossain A.S."/>
            <person name="Chowdhury A."/>
            <person name="Snigdha A.R."/>
            <person name="Mortoza M.S."/>
            <person name="Matin S.A."/>
            <person name="Hoque S.M.E."/>
            <person name="Islam M.K."/>
            <person name="Roy D.K."/>
            <person name="Haider R."/>
            <person name="Moosa M.M."/>
            <person name="Elias S.M."/>
            <person name="Hasan A.M."/>
            <person name="Jahan S."/>
            <person name="Shafiuddin M."/>
            <person name="Mahmood N."/>
            <person name="Shommy N.S."/>
        </authorList>
    </citation>
    <scope>NUCLEOTIDE SEQUENCE [LARGE SCALE GENOMIC DNA]</scope>
    <source>
        <strain evidence="2">cv. O-4</strain>
    </source>
</reference>
<proteinExistence type="predicted"/>
<gene>
    <name evidence="1" type="ORF">COLO4_15008</name>
</gene>
<dbReference type="AlphaFoldDB" id="A0A1R3JPV3"/>